<dbReference type="EMBL" id="FOFB01000003">
    <property type="protein sequence ID" value="SEP84748.1"/>
    <property type="molecule type" value="Genomic_DNA"/>
</dbReference>
<dbReference type="AlphaFoldDB" id="A0A1H9B946"/>
<dbReference type="InterPro" id="IPR044145">
    <property type="entry name" value="IF2_II"/>
</dbReference>
<dbReference type="CDD" id="cd03702">
    <property type="entry name" value="IF2_mtIF2_II"/>
    <property type="match status" value="1"/>
</dbReference>
<evidence type="ECO:0000256" key="5">
    <source>
        <dbReference type="ARBA" id="ARBA00022917"/>
    </source>
</evidence>
<feature type="binding site" evidence="7">
    <location>
        <begin position="522"/>
        <end position="526"/>
    </location>
    <ligand>
        <name>GTP</name>
        <dbReference type="ChEBI" id="CHEBI:37565"/>
    </ligand>
</feature>
<dbReference type="SUPFAM" id="SSF52540">
    <property type="entry name" value="P-loop containing nucleoside triphosphate hydrolases"/>
    <property type="match status" value="1"/>
</dbReference>
<dbReference type="Pfam" id="PF11987">
    <property type="entry name" value="IF-2"/>
    <property type="match status" value="1"/>
</dbReference>
<dbReference type="FunFam" id="3.40.50.10050:FF:000001">
    <property type="entry name" value="Translation initiation factor IF-2"/>
    <property type="match status" value="1"/>
</dbReference>
<feature type="compositionally biased region" description="Basic and acidic residues" evidence="9">
    <location>
        <begin position="273"/>
        <end position="288"/>
    </location>
</feature>
<evidence type="ECO:0000259" key="10">
    <source>
        <dbReference type="PROSITE" id="PS51722"/>
    </source>
</evidence>
<evidence type="ECO:0000256" key="6">
    <source>
        <dbReference type="ARBA" id="ARBA00023134"/>
    </source>
</evidence>
<name>A0A1H9B946_9BACT</name>
<dbReference type="OrthoDB" id="9811804at2"/>
<reference evidence="12" key="1">
    <citation type="submission" date="2016-10" db="EMBL/GenBank/DDBJ databases">
        <authorList>
            <person name="Varghese N."/>
            <person name="Submissions S."/>
        </authorList>
    </citation>
    <scope>NUCLEOTIDE SEQUENCE [LARGE SCALE GENOMIC DNA]</scope>
    <source>
        <strain evidence="12">DSM 24740</strain>
    </source>
</reference>
<comment type="similarity">
    <text evidence="1 7 8">Belongs to the TRAFAC class translation factor GTPase superfamily. Classic translation factor GTPase family. IF-2 subfamily.</text>
</comment>
<evidence type="ECO:0000256" key="3">
    <source>
        <dbReference type="ARBA" id="ARBA00022540"/>
    </source>
</evidence>
<keyword evidence="12" id="KW-1185">Reference proteome</keyword>
<feature type="compositionally biased region" description="Basic and acidic residues" evidence="9">
    <location>
        <begin position="364"/>
        <end position="379"/>
    </location>
</feature>
<dbReference type="PANTHER" id="PTHR43381">
    <property type="entry name" value="TRANSLATION INITIATION FACTOR IF-2-RELATED"/>
    <property type="match status" value="1"/>
</dbReference>
<dbReference type="FunFam" id="2.40.30.10:FF:000008">
    <property type="entry name" value="Translation initiation factor IF-2"/>
    <property type="match status" value="1"/>
</dbReference>
<feature type="compositionally biased region" description="Low complexity" evidence="9">
    <location>
        <begin position="153"/>
        <end position="167"/>
    </location>
</feature>
<dbReference type="HAMAP" id="MF_00100_B">
    <property type="entry name" value="IF_2_B"/>
    <property type="match status" value="1"/>
</dbReference>
<dbReference type="PROSITE" id="PS51722">
    <property type="entry name" value="G_TR_2"/>
    <property type="match status" value="1"/>
</dbReference>
<evidence type="ECO:0000256" key="8">
    <source>
        <dbReference type="RuleBase" id="RU000644"/>
    </source>
</evidence>
<dbReference type="Pfam" id="PF00009">
    <property type="entry name" value="GTP_EFTU"/>
    <property type="match status" value="1"/>
</dbReference>
<dbReference type="InterPro" id="IPR015760">
    <property type="entry name" value="TIF_IF2"/>
</dbReference>
<evidence type="ECO:0000256" key="2">
    <source>
        <dbReference type="ARBA" id="ARBA00020675"/>
    </source>
</evidence>
<evidence type="ECO:0000256" key="9">
    <source>
        <dbReference type="SAM" id="MobiDB-lite"/>
    </source>
</evidence>
<dbReference type="SUPFAM" id="SSF50447">
    <property type="entry name" value="Translation proteins"/>
    <property type="match status" value="2"/>
</dbReference>
<dbReference type="FunFam" id="3.40.50.300:FF:000019">
    <property type="entry name" value="Translation initiation factor IF-2"/>
    <property type="match status" value="1"/>
</dbReference>
<dbReference type="CDD" id="cd01887">
    <property type="entry name" value="IF2_eIF5B"/>
    <property type="match status" value="1"/>
</dbReference>
<keyword evidence="5 7" id="KW-0648">Protein biosynthesis</keyword>
<dbReference type="GO" id="GO:0003924">
    <property type="term" value="F:GTPase activity"/>
    <property type="evidence" value="ECO:0007669"/>
    <property type="project" value="UniProtKB-UniRule"/>
</dbReference>
<comment type="subcellular location">
    <subcellularLocation>
        <location evidence="7">Cytoplasm</location>
    </subcellularLocation>
</comment>
<comment type="caution">
    <text evidence="7">Lacks conserved residue(s) required for the propagation of feature annotation.</text>
</comment>
<feature type="compositionally biased region" description="Basic and acidic residues" evidence="9">
    <location>
        <begin position="327"/>
        <end position="345"/>
    </location>
</feature>
<evidence type="ECO:0000256" key="7">
    <source>
        <dbReference type="HAMAP-Rule" id="MF_00100"/>
    </source>
</evidence>
<dbReference type="PROSITE" id="PS01176">
    <property type="entry name" value="IF2"/>
    <property type="match status" value="1"/>
</dbReference>
<feature type="binding site" evidence="7">
    <location>
        <begin position="576"/>
        <end position="579"/>
    </location>
    <ligand>
        <name>GTP</name>
        <dbReference type="ChEBI" id="CHEBI:37565"/>
    </ligand>
</feature>
<dbReference type="InterPro" id="IPR000795">
    <property type="entry name" value="T_Tr_GTP-bd_dom"/>
</dbReference>
<dbReference type="InterPro" id="IPR023115">
    <property type="entry name" value="TIF_IF2_dom3"/>
</dbReference>
<dbReference type="GO" id="GO:0005525">
    <property type="term" value="F:GTP binding"/>
    <property type="evidence" value="ECO:0007669"/>
    <property type="project" value="UniProtKB-KW"/>
</dbReference>
<evidence type="ECO:0000313" key="11">
    <source>
        <dbReference type="EMBL" id="SEP84748.1"/>
    </source>
</evidence>
<dbReference type="STRING" id="478744.SAMN05444359_1039"/>
<dbReference type="CDD" id="cd03692">
    <property type="entry name" value="mtIF2_IVc"/>
    <property type="match status" value="1"/>
</dbReference>
<accession>A0A1H9B946</accession>
<dbReference type="SUPFAM" id="SSF52156">
    <property type="entry name" value="Initiation factor IF2/eIF5b, domain 3"/>
    <property type="match status" value="1"/>
</dbReference>
<dbReference type="GO" id="GO:0005737">
    <property type="term" value="C:cytoplasm"/>
    <property type="evidence" value="ECO:0007669"/>
    <property type="project" value="UniProtKB-SubCell"/>
</dbReference>
<dbReference type="Pfam" id="PF22042">
    <property type="entry name" value="EF-G_D2"/>
    <property type="match status" value="1"/>
</dbReference>
<dbReference type="InterPro" id="IPR006847">
    <property type="entry name" value="IF2_N"/>
</dbReference>
<feature type="compositionally biased region" description="Basic residues" evidence="9">
    <location>
        <begin position="193"/>
        <end position="208"/>
    </location>
</feature>
<dbReference type="PANTHER" id="PTHR43381:SF5">
    <property type="entry name" value="TR-TYPE G DOMAIN-CONTAINING PROTEIN"/>
    <property type="match status" value="1"/>
</dbReference>
<dbReference type="InParanoid" id="A0A1H9B946"/>
<dbReference type="Proteomes" id="UP000199021">
    <property type="component" value="Unassembled WGS sequence"/>
</dbReference>
<dbReference type="NCBIfam" id="TIGR00487">
    <property type="entry name" value="IF-2"/>
    <property type="match status" value="1"/>
</dbReference>
<gene>
    <name evidence="7" type="primary">infB</name>
    <name evidence="11" type="ORF">SAMN05444359_1039</name>
</gene>
<protein>
    <recommendedName>
        <fullName evidence="2 7">Translation initiation factor IF-2</fullName>
    </recommendedName>
</protein>
<dbReference type="Gene3D" id="2.40.30.10">
    <property type="entry name" value="Translation factors"/>
    <property type="match status" value="2"/>
</dbReference>
<dbReference type="InterPro" id="IPR005225">
    <property type="entry name" value="Small_GTP-bd"/>
</dbReference>
<keyword evidence="4 7" id="KW-0547">Nucleotide-binding</keyword>
<feature type="region of interest" description="Disordered" evidence="9">
    <location>
        <begin position="56"/>
        <end position="379"/>
    </location>
</feature>
<proteinExistence type="inferred from homology"/>
<dbReference type="InterPro" id="IPR027417">
    <property type="entry name" value="P-loop_NTPase"/>
</dbReference>
<evidence type="ECO:0000256" key="4">
    <source>
        <dbReference type="ARBA" id="ARBA00022741"/>
    </source>
</evidence>
<evidence type="ECO:0000313" key="12">
    <source>
        <dbReference type="Proteomes" id="UP000199021"/>
    </source>
</evidence>
<dbReference type="Gene3D" id="3.40.50.300">
    <property type="entry name" value="P-loop containing nucleotide triphosphate hydrolases"/>
    <property type="match status" value="1"/>
</dbReference>
<dbReference type="NCBIfam" id="TIGR00231">
    <property type="entry name" value="small_GTP"/>
    <property type="match status" value="1"/>
</dbReference>
<feature type="domain" description="Tr-type G" evidence="10">
    <location>
        <begin position="466"/>
        <end position="636"/>
    </location>
</feature>
<evidence type="ECO:0000256" key="1">
    <source>
        <dbReference type="ARBA" id="ARBA00007733"/>
    </source>
</evidence>
<dbReference type="InterPro" id="IPR036925">
    <property type="entry name" value="TIF_IF2_dom3_sf"/>
</dbReference>
<dbReference type="InterPro" id="IPR000178">
    <property type="entry name" value="TF_IF2_bacterial-like"/>
</dbReference>
<dbReference type="Pfam" id="PF04760">
    <property type="entry name" value="IF2_N"/>
    <property type="match status" value="1"/>
</dbReference>
<dbReference type="InterPro" id="IPR009000">
    <property type="entry name" value="Transl_B-barrel_sf"/>
</dbReference>
<feature type="compositionally biased region" description="Pro residues" evidence="9">
    <location>
        <begin position="74"/>
        <end position="130"/>
    </location>
</feature>
<dbReference type="Gene3D" id="3.40.50.10050">
    <property type="entry name" value="Translation initiation factor IF- 2, domain 3"/>
    <property type="match status" value="1"/>
</dbReference>
<organism evidence="11 12">
    <name type="scientific">Neolewinella agarilytica</name>
    <dbReference type="NCBI Taxonomy" id="478744"/>
    <lineage>
        <taxon>Bacteria</taxon>
        <taxon>Pseudomonadati</taxon>
        <taxon>Bacteroidota</taxon>
        <taxon>Saprospiria</taxon>
        <taxon>Saprospirales</taxon>
        <taxon>Lewinellaceae</taxon>
        <taxon>Neolewinella</taxon>
    </lineage>
</organism>
<comment type="function">
    <text evidence="7 8">One of the essential components for the initiation of protein synthesis. Protects formylmethionyl-tRNA from spontaneous hydrolysis and promotes its binding to the 30S ribosomal subunits. Also involved in the hydrolysis of GTP during the formation of the 70S ribosomal complex.</text>
</comment>
<dbReference type="InterPro" id="IPR053905">
    <property type="entry name" value="EF-G-like_DII"/>
</dbReference>
<feature type="compositionally biased region" description="Gly residues" evidence="9">
    <location>
        <begin position="306"/>
        <end position="324"/>
    </location>
</feature>
<feature type="compositionally biased region" description="Pro residues" evidence="9">
    <location>
        <begin position="140"/>
        <end position="149"/>
    </location>
</feature>
<feature type="compositionally biased region" description="Low complexity" evidence="9">
    <location>
        <begin position="226"/>
        <end position="246"/>
    </location>
</feature>
<keyword evidence="7" id="KW-0963">Cytoplasm</keyword>
<dbReference type="FunCoup" id="A0A1H9B946">
    <property type="interactions" value="469"/>
</dbReference>
<dbReference type="RefSeq" id="WP_090165447.1">
    <property type="nucleotide sequence ID" value="NZ_FOFB01000003.1"/>
</dbReference>
<sequence length="974" mass="104564">MSKRLIVVANELNVATSRIVEHLSGKGFDVENKPTAKLTPEMENAAREEFAKALSDKQKADALEFNTRPTAVPNVPPPPPPPQVPGRTLPPPPPIAGGAVPPPPPPPKPVEAPAPAPKPAPAPPPAPAPAPAAKKEETPPAAPAPAPKPEPAKPAAEKTAPAQPAAPAKEEPPRRKVPGLKVLGNIDLEAAKRAAKPSGKKSGPKKPAPKPAPAPEKKPAAPAPAPAAEKPAATPAKGGPASDTTPPATPPKPAGPKVIEANAPNLRGLKVMGKIEIKKPEPKDSDGNRRKRKRKKITTGPPQSGGARGRAGSGPGNRSGGNRRGGSRNDEPREVSAKEIEDKIKATMARLQGGGGKKKRQRQRRDNRERIRERQEAIEAERTTDKLQVTEFITAQELANMMDVGVGDVIMACMNAGVIVSINQRLDAEIIELVAEEFEHEVEFISAEEDVEEEEEWVDDPEDLQERPPIVTVMGHVDHGKTSLLDYIRSASVTDGEAGGITQHIGAYEVKTKEGKRVTFLDTPGHEAFTAMRARGAKVTDIAVIIIAADDDIMPQTKEAISHAEAAGVPMIFAINKIDKAGANPDKIKGELASMGYPIEEYGGKYQSQDISALKGIGIEDLMEKIMLEAEVLELKANPDRPAVATIVEASLEHGRGYVTKIIVNHGTLKIQDIIVAGENSGRVKAMFNERNKRVKEVRPGSPTLLLGLNGAPQAGEMLKVMESEQEARQLAGRRAQIAREQANRASKRISLEEIGRRLALGNFKELNLIVKGDVDGSVEALSDSLIKLSQETVQVNVIHKAVGQIIDSDILLATASDAIIVGFQVRPSGSARKLAEREGVEIKTYSVIYQAIDEIRDAIEGMLEPTKEERNVCQVTVRETFKISKIGTIAGCYVDEGKITRNTLIRIIRDGIVVFPLKEGAVGELASLKRFKDDVKEVRAGMECGLNIKNFNDIKEGDVIEGYEIVEIAQKMK</sequence>
<dbReference type="GO" id="GO:0003743">
    <property type="term" value="F:translation initiation factor activity"/>
    <property type="evidence" value="ECO:0007669"/>
    <property type="project" value="UniProtKB-UniRule"/>
</dbReference>
<feature type="binding site" evidence="7">
    <location>
        <begin position="475"/>
        <end position="482"/>
    </location>
    <ligand>
        <name>GTP</name>
        <dbReference type="ChEBI" id="CHEBI:37565"/>
    </ligand>
</feature>
<keyword evidence="6 7" id="KW-0342">GTP-binding</keyword>
<keyword evidence="3 7" id="KW-0396">Initiation factor</keyword>